<organism evidence="2 3">
    <name type="scientific">Sphingomonas kyeonggiensis</name>
    <dbReference type="NCBI Taxonomy" id="1268553"/>
    <lineage>
        <taxon>Bacteria</taxon>
        <taxon>Pseudomonadati</taxon>
        <taxon>Pseudomonadota</taxon>
        <taxon>Alphaproteobacteria</taxon>
        <taxon>Sphingomonadales</taxon>
        <taxon>Sphingomonadaceae</taxon>
        <taxon>Sphingomonas</taxon>
    </lineage>
</organism>
<dbReference type="InterPro" id="IPR045175">
    <property type="entry name" value="M28_fam"/>
</dbReference>
<sequence>MREWIRERAGRIVLLVILAALFLSPFVALRWMTSVPGKSWEGPLPPLSPAERELAGRLRGHVTAIASKPHNIGHATGYAAALAYIEQELTAAGYKVTRQAFDEGLAVNLEAVIEPRSAGAPTLVVGAHYDSARGAPGANDNGSGTAALLELARLLADLRGKGNVRIRLAFFANEEPPFFKTDRMGSLVYARALADKGQKPDAMFSLETLGFYDEAPGSQHYPFPLGALYPDTGNFVAFVGTVSSRPLVRRAVGEFRAVARFPSVGGTAPGFVQGIDWSDHWSFGEIGVPALMITDTAPFRYPHYHKLTDTPDKLDYDRLARVTAGLERMLRGWR</sequence>
<dbReference type="Proteomes" id="UP000557392">
    <property type="component" value="Unassembled WGS sequence"/>
</dbReference>
<dbReference type="SUPFAM" id="SSF53187">
    <property type="entry name" value="Zn-dependent exopeptidases"/>
    <property type="match status" value="1"/>
</dbReference>
<dbReference type="GO" id="GO:0006508">
    <property type="term" value="P:proteolysis"/>
    <property type="evidence" value="ECO:0007669"/>
    <property type="project" value="InterPro"/>
</dbReference>
<reference evidence="2 3" key="1">
    <citation type="submission" date="2020-08" db="EMBL/GenBank/DDBJ databases">
        <title>Genomic Encyclopedia of Type Strains, Phase IV (KMG-IV): sequencing the most valuable type-strain genomes for metagenomic binning, comparative biology and taxonomic classification.</title>
        <authorList>
            <person name="Goeker M."/>
        </authorList>
    </citation>
    <scope>NUCLEOTIDE SEQUENCE [LARGE SCALE GENOMIC DNA]</scope>
    <source>
        <strain evidence="2 3">DSM 101806</strain>
    </source>
</reference>
<comment type="caution">
    <text evidence="2">The sequence shown here is derived from an EMBL/GenBank/DDBJ whole genome shotgun (WGS) entry which is preliminary data.</text>
</comment>
<keyword evidence="3" id="KW-1185">Reference proteome</keyword>
<accession>A0A7W6JQB4</accession>
<evidence type="ECO:0000313" key="2">
    <source>
        <dbReference type="EMBL" id="MBB4097571.1"/>
    </source>
</evidence>
<dbReference type="RefSeq" id="WP_221262564.1">
    <property type="nucleotide sequence ID" value="NZ_JACIEH010000001.1"/>
</dbReference>
<dbReference type="Gene3D" id="3.40.630.10">
    <property type="entry name" value="Zn peptidases"/>
    <property type="match status" value="1"/>
</dbReference>
<protein>
    <recommendedName>
        <fullName evidence="1">Peptidase M28 domain-containing protein</fullName>
    </recommendedName>
</protein>
<proteinExistence type="predicted"/>
<evidence type="ECO:0000259" key="1">
    <source>
        <dbReference type="Pfam" id="PF04389"/>
    </source>
</evidence>
<dbReference type="EMBL" id="JACIEH010000001">
    <property type="protein sequence ID" value="MBB4097571.1"/>
    <property type="molecule type" value="Genomic_DNA"/>
</dbReference>
<feature type="domain" description="Peptidase M28" evidence="1">
    <location>
        <begin position="108"/>
        <end position="324"/>
    </location>
</feature>
<dbReference type="AlphaFoldDB" id="A0A7W6JQB4"/>
<dbReference type="InterPro" id="IPR007484">
    <property type="entry name" value="Peptidase_M28"/>
</dbReference>
<gene>
    <name evidence="2" type="ORF">GGR46_001104</name>
</gene>
<dbReference type="Pfam" id="PF04389">
    <property type="entry name" value="Peptidase_M28"/>
    <property type="match status" value="1"/>
</dbReference>
<dbReference type="PANTHER" id="PTHR12147">
    <property type="entry name" value="METALLOPEPTIDASE M28 FAMILY MEMBER"/>
    <property type="match status" value="1"/>
</dbReference>
<dbReference type="GO" id="GO:0008235">
    <property type="term" value="F:metalloexopeptidase activity"/>
    <property type="evidence" value="ECO:0007669"/>
    <property type="project" value="InterPro"/>
</dbReference>
<dbReference type="PANTHER" id="PTHR12147:SF26">
    <property type="entry name" value="PEPTIDASE M28 DOMAIN-CONTAINING PROTEIN"/>
    <property type="match status" value="1"/>
</dbReference>
<name>A0A7W6JQB4_9SPHN</name>
<evidence type="ECO:0000313" key="3">
    <source>
        <dbReference type="Proteomes" id="UP000557392"/>
    </source>
</evidence>